<dbReference type="PROSITE" id="PS50160">
    <property type="entry name" value="DNA_LIGASE_A3"/>
    <property type="match status" value="1"/>
</dbReference>
<evidence type="ECO:0000256" key="2">
    <source>
        <dbReference type="ARBA" id="ARBA00012727"/>
    </source>
</evidence>
<evidence type="ECO:0000256" key="3">
    <source>
        <dbReference type="ARBA" id="ARBA00022598"/>
    </source>
</evidence>
<evidence type="ECO:0000256" key="4">
    <source>
        <dbReference type="ARBA" id="ARBA00034003"/>
    </source>
</evidence>
<dbReference type="InterPro" id="IPR044119">
    <property type="entry name" value="Adenylation_LigC-like"/>
</dbReference>
<feature type="domain" description="ATP-dependent DNA ligase family profile" evidence="6">
    <location>
        <begin position="106"/>
        <end position="225"/>
    </location>
</feature>
<dbReference type="AlphaFoldDB" id="M5F1J1"/>
<dbReference type="Pfam" id="PF01068">
    <property type="entry name" value="DNA_ligase_A_M"/>
    <property type="match status" value="1"/>
</dbReference>
<dbReference type="InterPro" id="IPR012340">
    <property type="entry name" value="NA-bd_OB-fold"/>
</dbReference>
<evidence type="ECO:0000259" key="6">
    <source>
        <dbReference type="PROSITE" id="PS50160"/>
    </source>
</evidence>
<dbReference type="PANTHER" id="PTHR45674:SF4">
    <property type="entry name" value="DNA LIGASE 1"/>
    <property type="match status" value="1"/>
</dbReference>
<dbReference type="Proteomes" id="UP000012062">
    <property type="component" value="Unassembled WGS sequence"/>
</dbReference>
<evidence type="ECO:0000256" key="5">
    <source>
        <dbReference type="SAM" id="MobiDB-lite"/>
    </source>
</evidence>
<organism evidence="7 8">
    <name type="scientific">Mesorhizobium metallidurans STM 2683</name>
    <dbReference type="NCBI Taxonomy" id="1297569"/>
    <lineage>
        <taxon>Bacteria</taxon>
        <taxon>Pseudomonadati</taxon>
        <taxon>Pseudomonadota</taxon>
        <taxon>Alphaproteobacteria</taxon>
        <taxon>Hyphomicrobiales</taxon>
        <taxon>Phyllobacteriaceae</taxon>
        <taxon>Mesorhizobium</taxon>
    </lineage>
</organism>
<evidence type="ECO:0000313" key="8">
    <source>
        <dbReference type="Proteomes" id="UP000012062"/>
    </source>
</evidence>
<evidence type="ECO:0000313" key="7">
    <source>
        <dbReference type="EMBL" id="CCV05681.1"/>
    </source>
</evidence>
<comment type="catalytic activity">
    <reaction evidence="4">
        <text>ATP + (deoxyribonucleotide)n-3'-hydroxyl + 5'-phospho-(deoxyribonucleotide)m = (deoxyribonucleotide)n+m + AMP + diphosphate.</text>
        <dbReference type="EC" id="6.5.1.1"/>
    </reaction>
</comment>
<comment type="similarity">
    <text evidence="1">Belongs to the ATP-dependent DNA ligase family.</text>
</comment>
<dbReference type="EC" id="6.5.1.1" evidence="2"/>
<dbReference type="Pfam" id="PF04679">
    <property type="entry name" value="DNA_ligase_A_C"/>
    <property type="match status" value="1"/>
</dbReference>
<sequence length="320" mass="35489">MEARIADSIPSDRDLWQYEPKWDGFRCLAFKDGAAVELRAKSGKPLGRYFPELVIALQELKAKQFVADGEIVIEAGGSFSFEALQARLHPAASRIRKLSAQTPGTLVLFDMLAAPGGKVMMANPLAERREALEAFFASARSSGLQLSKFTRDAATAGRWLKDAGHGSTDGIVAKQLGDTYRPGERAMVKVKRMRTADCVVGGFRYLAGRREVGSLLLGLYDDEGRLDHVGFTSTIGNETRPDLTRQLEGLRAEPGFTGRAPGGPSRWSTERSGEWEPVKPELVVEVRFDHVSGDRFRHGTRLLRWRPDKLPRQCTFEQLD</sequence>
<evidence type="ECO:0000256" key="1">
    <source>
        <dbReference type="ARBA" id="ARBA00007572"/>
    </source>
</evidence>
<dbReference type="InterPro" id="IPR012309">
    <property type="entry name" value="DNA_ligase_ATP-dep_C"/>
</dbReference>
<dbReference type="SUPFAM" id="SSF50249">
    <property type="entry name" value="Nucleic acid-binding proteins"/>
    <property type="match status" value="1"/>
</dbReference>
<dbReference type="InterPro" id="IPR012310">
    <property type="entry name" value="DNA_ligase_ATP-dep_cent"/>
</dbReference>
<dbReference type="Gene3D" id="3.30.470.30">
    <property type="entry name" value="DNA ligase/mRNA capping enzyme"/>
    <property type="match status" value="1"/>
</dbReference>
<dbReference type="PANTHER" id="PTHR45674">
    <property type="entry name" value="DNA LIGASE 1/3 FAMILY MEMBER"/>
    <property type="match status" value="1"/>
</dbReference>
<dbReference type="GO" id="GO:0005524">
    <property type="term" value="F:ATP binding"/>
    <property type="evidence" value="ECO:0007669"/>
    <property type="project" value="InterPro"/>
</dbReference>
<gene>
    <name evidence="7" type="ORF">MESS2_1640009</name>
</gene>
<dbReference type="NCBIfam" id="NF006078">
    <property type="entry name" value="PRK08224.1"/>
    <property type="match status" value="1"/>
</dbReference>
<protein>
    <recommendedName>
        <fullName evidence="2">DNA ligase (ATP)</fullName>
        <ecNumber evidence="2">6.5.1.1</ecNumber>
    </recommendedName>
</protein>
<dbReference type="EMBL" id="CAUM01000073">
    <property type="protein sequence ID" value="CCV05681.1"/>
    <property type="molecule type" value="Genomic_DNA"/>
</dbReference>
<dbReference type="GO" id="GO:0006281">
    <property type="term" value="P:DNA repair"/>
    <property type="evidence" value="ECO:0007669"/>
    <property type="project" value="InterPro"/>
</dbReference>
<keyword evidence="3 7" id="KW-0436">Ligase</keyword>
<dbReference type="CDD" id="cd07905">
    <property type="entry name" value="Adenylation_DNA_ligase_LigC"/>
    <property type="match status" value="1"/>
</dbReference>
<keyword evidence="8" id="KW-1185">Reference proteome</keyword>
<feature type="region of interest" description="Disordered" evidence="5">
    <location>
        <begin position="253"/>
        <end position="272"/>
    </location>
</feature>
<dbReference type="InterPro" id="IPR044117">
    <property type="entry name" value="OBF_LigC-like"/>
</dbReference>
<dbReference type="GO" id="GO:0006310">
    <property type="term" value="P:DNA recombination"/>
    <property type="evidence" value="ECO:0007669"/>
    <property type="project" value="InterPro"/>
</dbReference>
<name>M5F1J1_9HYPH</name>
<dbReference type="CDD" id="cd07970">
    <property type="entry name" value="OBF_DNA_ligase_LigC"/>
    <property type="match status" value="1"/>
</dbReference>
<reference evidence="7 8" key="1">
    <citation type="submission" date="2013-02" db="EMBL/GenBank/DDBJ databases">
        <authorList>
            <person name="Genoscope - CEA"/>
        </authorList>
    </citation>
    <scope>NUCLEOTIDE SEQUENCE [LARGE SCALE GENOMIC DNA]</scope>
    <source>
        <strain evidence="7 8">STM 2683</strain>
    </source>
</reference>
<dbReference type="InterPro" id="IPR050191">
    <property type="entry name" value="ATP-dep_DNA_ligase"/>
</dbReference>
<comment type="caution">
    <text evidence="7">The sequence shown here is derived from an EMBL/GenBank/DDBJ whole genome shotgun (WGS) entry which is preliminary data.</text>
</comment>
<dbReference type="SUPFAM" id="SSF56091">
    <property type="entry name" value="DNA ligase/mRNA capping enzyme, catalytic domain"/>
    <property type="match status" value="1"/>
</dbReference>
<dbReference type="eggNOG" id="COG1793">
    <property type="taxonomic scope" value="Bacteria"/>
</dbReference>
<accession>M5F1J1</accession>
<dbReference type="STRING" id="1297569.MESS2_1640009"/>
<dbReference type="Gene3D" id="2.40.50.140">
    <property type="entry name" value="Nucleic acid-binding proteins"/>
    <property type="match status" value="1"/>
</dbReference>
<dbReference type="GO" id="GO:0003910">
    <property type="term" value="F:DNA ligase (ATP) activity"/>
    <property type="evidence" value="ECO:0007669"/>
    <property type="project" value="UniProtKB-EC"/>
</dbReference>
<proteinExistence type="inferred from homology"/>